<name>A0AAD3Y1Y1_NEPGR</name>
<keyword evidence="3" id="KW-1185">Reference proteome</keyword>
<evidence type="ECO:0000313" key="3">
    <source>
        <dbReference type="Proteomes" id="UP001279734"/>
    </source>
</evidence>
<dbReference type="GO" id="GO:0009834">
    <property type="term" value="P:plant-type secondary cell wall biogenesis"/>
    <property type="evidence" value="ECO:0007669"/>
    <property type="project" value="InterPro"/>
</dbReference>
<dbReference type="PANTHER" id="PTHR35697:SF1">
    <property type="entry name" value="PROTEIN TRACHEARY ELEMENT DIFFERENTIATION-RELATED 7"/>
    <property type="match status" value="1"/>
</dbReference>
<reference evidence="2" key="1">
    <citation type="submission" date="2023-05" db="EMBL/GenBank/DDBJ databases">
        <title>Nepenthes gracilis genome sequencing.</title>
        <authorList>
            <person name="Fukushima K."/>
        </authorList>
    </citation>
    <scope>NUCLEOTIDE SEQUENCE</scope>
    <source>
        <strain evidence="2">SING2019-196</strain>
    </source>
</reference>
<sequence>MAQTTENWVSPFFPLPPPYNFQPPPNEPPPNHPVTPPPPPSPAEKPPFSPPPYPISPPTPAARPPKPPVSPPLPILTPPPHPIFPPPPALCCFIRKKKKKMVQEMEEIDFDDRVKIQEIVLPGPHNQRAVVLSVEEDIHAHEKIQRNEIVATPHHPQAVDSTQEVTD</sequence>
<dbReference type="InterPro" id="IPR044950">
    <property type="entry name" value="TED6/7"/>
</dbReference>
<dbReference type="Proteomes" id="UP001279734">
    <property type="component" value="Unassembled WGS sequence"/>
</dbReference>
<dbReference type="PANTHER" id="PTHR35697">
    <property type="entry name" value="OS08G0108300 PROTEIN"/>
    <property type="match status" value="1"/>
</dbReference>
<dbReference type="PRINTS" id="PR01218">
    <property type="entry name" value="PSTLEXTENSIN"/>
</dbReference>
<dbReference type="AlphaFoldDB" id="A0AAD3Y1Y1"/>
<gene>
    <name evidence="2" type="ORF">Nepgr_026338</name>
</gene>
<feature type="region of interest" description="Disordered" evidence="1">
    <location>
        <begin position="19"/>
        <end position="81"/>
    </location>
</feature>
<protein>
    <submittedName>
        <fullName evidence="2">Uncharacterized protein</fullName>
    </submittedName>
</protein>
<accession>A0AAD3Y1Y1</accession>
<comment type="caution">
    <text evidence="2">The sequence shown here is derived from an EMBL/GenBank/DDBJ whole genome shotgun (WGS) entry which is preliminary data.</text>
</comment>
<evidence type="ECO:0000256" key="1">
    <source>
        <dbReference type="SAM" id="MobiDB-lite"/>
    </source>
</evidence>
<dbReference type="EMBL" id="BSYO01000028">
    <property type="protein sequence ID" value="GMH24495.1"/>
    <property type="molecule type" value="Genomic_DNA"/>
</dbReference>
<dbReference type="InterPro" id="IPR003882">
    <property type="entry name" value="Pistil_extensin"/>
</dbReference>
<evidence type="ECO:0000313" key="2">
    <source>
        <dbReference type="EMBL" id="GMH24495.1"/>
    </source>
</evidence>
<organism evidence="2 3">
    <name type="scientific">Nepenthes gracilis</name>
    <name type="common">Slender pitcher plant</name>
    <dbReference type="NCBI Taxonomy" id="150966"/>
    <lineage>
        <taxon>Eukaryota</taxon>
        <taxon>Viridiplantae</taxon>
        <taxon>Streptophyta</taxon>
        <taxon>Embryophyta</taxon>
        <taxon>Tracheophyta</taxon>
        <taxon>Spermatophyta</taxon>
        <taxon>Magnoliopsida</taxon>
        <taxon>eudicotyledons</taxon>
        <taxon>Gunneridae</taxon>
        <taxon>Pentapetalae</taxon>
        <taxon>Caryophyllales</taxon>
        <taxon>Nepenthaceae</taxon>
        <taxon>Nepenthes</taxon>
    </lineage>
</organism>
<proteinExistence type="predicted"/>